<dbReference type="InterPro" id="IPR053235">
    <property type="entry name" value="Ser_Thr_kinase"/>
</dbReference>
<dbReference type="Gene3D" id="1.10.510.10">
    <property type="entry name" value="Transferase(Phosphotransferase) domain 1"/>
    <property type="match status" value="1"/>
</dbReference>
<keyword evidence="2 3" id="KW-0067">ATP-binding</keyword>
<keyword evidence="6" id="KW-1185">Reference proteome</keyword>
<organism evidence="5 6">
    <name type="scientific">Sphingosinicella rhizophila</name>
    <dbReference type="NCBI Taxonomy" id="3050082"/>
    <lineage>
        <taxon>Bacteria</taxon>
        <taxon>Pseudomonadati</taxon>
        <taxon>Pseudomonadota</taxon>
        <taxon>Alphaproteobacteria</taxon>
        <taxon>Sphingomonadales</taxon>
        <taxon>Sphingosinicellaceae</taxon>
        <taxon>Sphingosinicella</taxon>
    </lineage>
</organism>
<feature type="domain" description="Protein kinase" evidence="4">
    <location>
        <begin position="15"/>
        <end position="274"/>
    </location>
</feature>
<dbReference type="SMART" id="SM00220">
    <property type="entry name" value="S_TKc"/>
    <property type="match status" value="1"/>
</dbReference>
<dbReference type="PROSITE" id="PS00108">
    <property type="entry name" value="PROTEIN_KINASE_ST"/>
    <property type="match status" value="1"/>
</dbReference>
<evidence type="ECO:0000259" key="4">
    <source>
        <dbReference type="PROSITE" id="PS50011"/>
    </source>
</evidence>
<dbReference type="Proteomes" id="UP001259572">
    <property type="component" value="Unassembled WGS sequence"/>
</dbReference>
<reference evidence="5 6" key="1">
    <citation type="submission" date="2023-05" db="EMBL/GenBank/DDBJ databases">
        <authorList>
            <person name="Guo Y."/>
        </authorList>
    </citation>
    <scope>NUCLEOTIDE SEQUENCE [LARGE SCALE GENOMIC DNA]</scope>
    <source>
        <strain evidence="5 6">GR2756</strain>
    </source>
</reference>
<feature type="binding site" evidence="3">
    <location>
        <position position="44"/>
    </location>
    <ligand>
        <name>ATP</name>
        <dbReference type="ChEBI" id="CHEBI:30616"/>
    </ligand>
</feature>
<dbReference type="CDD" id="cd14014">
    <property type="entry name" value="STKc_PknB_like"/>
    <property type="match status" value="1"/>
</dbReference>
<evidence type="ECO:0000313" key="6">
    <source>
        <dbReference type="Proteomes" id="UP001259572"/>
    </source>
</evidence>
<protein>
    <submittedName>
        <fullName evidence="5">Serine/threonine-protein kinase</fullName>
        <ecNumber evidence="5">2.7.11.1</ecNumber>
    </submittedName>
</protein>
<dbReference type="PROSITE" id="PS00107">
    <property type="entry name" value="PROTEIN_KINASE_ATP"/>
    <property type="match status" value="1"/>
</dbReference>
<name>A0ABU3QA60_9SPHN</name>
<evidence type="ECO:0000256" key="3">
    <source>
        <dbReference type="PROSITE-ProRule" id="PRU10141"/>
    </source>
</evidence>
<evidence type="ECO:0000256" key="1">
    <source>
        <dbReference type="ARBA" id="ARBA00022741"/>
    </source>
</evidence>
<dbReference type="EMBL" id="JAVUPU010000008">
    <property type="protein sequence ID" value="MDT9600256.1"/>
    <property type="molecule type" value="Genomic_DNA"/>
</dbReference>
<keyword evidence="5" id="KW-0808">Transferase</keyword>
<dbReference type="InterPro" id="IPR008271">
    <property type="entry name" value="Ser/Thr_kinase_AS"/>
</dbReference>
<dbReference type="InterPro" id="IPR017441">
    <property type="entry name" value="Protein_kinase_ATP_BS"/>
</dbReference>
<dbReference type="InterPro" id="IPR000719">
    <property type="entry name" value="Prot_kinase_dom"/>
</dbReference>
<dbReference type="PANTHER" id="PTHR24361">
    <property type="entry name" value="MITOGEN-ACTIVATED KINASE KINASE KINASE"/>
    <property type="match status" value="1"/>
</dbReference>
<proteinExistence type="predicted"/>
<dbReference type="GO" id="GO:0004674">
    <property type="term" value="F:protein serine/threonine kinase activity"/>
    <property type="evidence" value="ECO:0007669"/>
    <property type="project" value="UniProtKB-EC"/>
</dbReference>
<gene>
    <name evidence="5" type="ORF">RQX22_14945</name>
</gene>
<keyword evidence="1 3" id="KW-0547">Nucleotide-binding</keyword>
<evidence type="ECO:0000313" key="5">
    <source>
        <dbReference type="EMBL" id="MDT9600256.1"/>
    </source>
</evidence>
<dbReference type="PROSITE" id="PS50011">
    <property type="entry name" value="PROTEIN_KINASE_DOM"/>
    <property type="match status" value="1"/>
</dbReference>
<comment type="caution">
    <text evidence="5">The sequence shown here is derived from an EMBL/GenBank/DDBJ whole genome shotgun (WGS) entry which is preliminary data.</text>
</comment>
<dbReference type="SUPFAM" id="SSF56112">
    <property type="entry name" value="Protein kinase-like (PK-like)"/>
    <property type="match status" value="1"/>
</dbReference>
<dbReference type="InterPro" id="IPR011009">
    <property type="entry name" value="Kinase-like_dom_sf"/>
</dbReference>
<accession>A0ABU3QA60</accession>
<evidence type="ECO:0000256" key="2">
    <source>
        <dbReference type="ARBA" id="ARBA00022840"/>
    </source>
</evidence>
<dbReference type="RefSeq" id="WP_315727356.1">
    <property type="nucleotide sequence ID" value="NZ_JAVUPU010000008.1"/>
</dbReference>
<dbReference type="Pfam" id="PF00069">
    <property type="entry name" value="Pkinase"/>
    <property type="match status" value="1"/>
</dbReference>
<dbReference type="EC" id="2.7.11.1" evidence="5"/>
<sequence length="347" mass="37822">MSRPDLSGTTVGGHFALKKRLGSGHFGDVYLCDNTMMAHISALKVVPIDPANSNAPELEAQLLNLSHHAHIVAVRSAAVWEDSAGHKYLLIEMEYVPGGSLEDVIKKEIPLGELVSLMKNVLFGLDHAHPRVVHRDVKPANILLGGGGQLSDFGIAMVVATGASVSNLQYVLNRAPECFPPTPTYDVSTDIFAAGLTLFRALNLIANWKATLLTAFGSPGGVLSRMQAGTLVDGLGFHPRVPKRLQKVVKTACAKQPSKRYPTAAAFRDALEGLKIARDWRRIAPDTWECLYNGSSEQLIITSKGTTWEVDYRRNGRRKTASHRTGLSQSDALKYVYQLIAETTLWA</sequence>
<keyword evidence="5" id="KW-0418">Kinase</keyword>